<keyword evidence="2" id="KW-1185">Reference proteome</keyword>
<dbReference type="AlphaFoldDB" id="A0A0B1TN02"/>
<protein>
    <submittedName>
        <fullName evidence="1">Uncharacterized protein</fullName>
    </submittedName>
</protein>
<evidence type="ECO:0000313" key="2">
    <source>
        <dbReference type="Proteomes" id="UP000053660"/>
    </source>
</evidence>
<gene>
    <name evidence="1" type="ORF">OESDEN_02537</name>
</gene>
<name>A0A0B1TN02_OESDE</name>
<organism evidence="1 2">
    <name type="scientific">Oesophagostomum dentatum</name>
    <name type="common">Nodular worm</name>
    <dbReference type="NCBI Taxonomy" id="61180"/>
    <lineage>
        <taxon>Eukaryota</taxon>
        <taxon>Metazoa</taxon>
        <taxon>Ecdysozoa</taxon>
        <taxon>Nematoda</taxon>
        <taxon>Chromadorea</taxon>
        <taxon>Rhabditida</taxon>
        <taxon>Rhabditina</taxon>
        <taxon>Rhabditomorpha</taxon>
        <taxon>Strongyloidea</taxon>
        <taxon>Strongylidae</taxon>
        <taxon>Oesophagostomum</taxon>
    </lineage>
</organism>
<dbReference type="EMBL" id="KN549448">
    <property type="protein sequence ID" value="KHJ97486.1"/>
    <property type="molecule type" value="Genomic_DNA"/>
</dbReference>
<dbReference type="Proteomes" id="UP000053660">
    <property type="component" value="Unassembled WGS sequence"/>
</dbReference>
<evidence type="ECO:0000313" key="1">
    <source>
        <dbReference type="EMBL" id="KHJ97486.1"/>
    </source>
</evidence>
<accession>A0A0B1TN02</accession>
<proteinExistence type="predicted"/>
<reference evidence="1 2" key="1">
    <citation type="submission" date="2014-03" db="EMBL/GenBank/DDBJ databases">
        <title>Draft genome of the hookworm Oesophagostomum dentatum.</title>
        <authorList>
            <person name="Mitreva M."/>
        </authorList>
    </citation>
    <scope>NUCLEOTIDE SEQUENCE [LARGE SCALE GENOMIC DNA]</scope>
    <source>
        <strain evidence="1 2">OD-Hann</strain>
    </source>
</reference>
<sequence>MLTNQMIYAGYDVRSTCDPMWGETILSKFPRDIVKPILIASQTQSNQTVDDLMALLKKEFAAKGYVEGRLGPRNFGKVDITKDIKSRPHSNEGRIVHTAIMSVIKERGTPTLVQVIQGKEIGRRMRGEEIIPTKIA</sequence>